<sequence>MANDTRSLEATTAREQERRWGLLREIMRAEKLDAVVGQSANNMTGTAGYLRWMTGHSAAGSYPVSAILPLDGPLVFIRHGAFGGIVEPSAERVKSGFGRIIQTPTFPAIEYSMDYDGRLIAEEVRRQGYRRIGILGGSAMYYAIAAGLRSELAGTVEIVDVTPQVDAVKAIKSAEEIELIRAAATMQDEVMAKLVEFIEPGRRDYEVTAFAQYTGQLLGSETGFFLGSSFSFPDGSLPLRQRSEQGRQIQKGDLVFILLENSGAGGMFTHMSRMISVGGPAPTELEDTFQKVLEVRRFNLAQMAPGRDCADIFAEYNAHMREHGYPEERRLHAHGQGLDVVERPLIRSDETMALAGNMNLGVHPFIFDDRKFVSCCDNYLLHEDGRMERLHACPEEILVA</sequence>
<dbReference type="InterPro" id="IPR050659">
    <property type="entry name" value="Peptidase_M24B"/>
</dbReference>
<evidence type="ECO:0000313" key="3">
    <source>
        <dbReference type="Proteomes" id="UP001139035"/>
    </source>
</evidence>
<dbReference type="Pfam" id="PF00557">
    <property type="entry name" value="Peptidase_M24"/>
    <property type="match status" value="1"/>
</dbReference>
<comment type="caution">
    <text evidence="2">The sequence shown here is derived from an EMBL/GenBank/DDBJ whole genome shotgun (WGS) entry which is preliminary data.</text>
</comment>
<dbReference type="PANTHER" id="PTHR46112">
    <property type="entry name" value="AMINOPEPTIDASE"/>
    <property type="match status" value="1"/>
</dbReference>
<evidence type="ECO:0000313" key="2">
    <source>
        <dbReference type="EMBL" id="MCE7029409.1"/>
    </source>
</evidence>
<feature type="domain" description="Peptidase M24" evidence="1">
    <location>
        <begin position="178"/>
        <end position="373"/>
    </location>
</feature>
<proteinExistence type="predicted"/>
<protein>
    <submittedName>
        <fullName evidence="2">M24 family metallopeptidase</fullName>
    </submittedName>
</protein>
<dbReference type="CDD" id="cd01066">
    <property type="entry name" value="APP_MetAP"/>
    <property type="match status" value="1"/>
</dbReference>
<accession>A0A9X1T608</accession>
<evidence type="ECO:0000259" key="1">
    <source>
        <dbReference type="Pfam" id="PF00557"/>
    </source>
</evidence>
<dbReference type="PANTHER" id="PTHR46112:SF2">
    <property type="entry name" value="XAA-PRO AMINOPEPTIDASE P-RELATED"/>
    <property type="match status" value="1"/>
</dbReference>
<dbReference type="RefSeq" id="WP_233720403.1">
    <property type="nucleotide sequence ID" value="NZ_JAJUWU010000016.1"/>
</dbReference>
<name>A0A9X1T608_9HYPH</name>
<dbReference type="InterPro" id="IPR000994">
    <property type="entry name" value="Pept_M24"/>
</dbReference>
<dbReference type="SUPFAM" id="SSF53092">
    <property type="entry name" value="Creatinase/prolidase N-terminal domain"/>
    <property type="match status" value="1"/>
</dbReference>
<reference evidence="2" key="1">
    <citation type="submission" date="2022-01" db="EMBL/GenBank/DDBJ databases">
        <title>Jiella avicenniae sp. nov., a novel endophytic bacterium isolated from bark of Avicennia marina.</title>
        <authorList>
            <person name="Tuo L."/>
        </authorList>
    </citation>
    <scope>NUCLEOTIDE SEQUENCE</scope>
    <source>
        <strain evidence="2">CBK1P-4</strain>
    </source>
</reference>
<gene>
    <name evidence="2" type="ORF">LZD57_15565</name>
</gene>
<dbReference type="Gene3D" id="3.40.350.10">
    <property type="entry name" value="Creatinase/prolidase N-terminal domain"/>
    <property type="match status" value="1"/>
</dbReference>
<dbReference type="SUPFAM" id="SSF55920">
    <property type="entry name" value="Creatinase/aminopeptidase"/>
    <property type="match status" value="1"/>
</dbReference>
<dbReference type="InterPro" id="IPR036005">
    <property type="entry name" value="Creatinase/aminopeptidase-like"/>
</dbReference>
<dbReference type="InterPro" id="IPR029149">
    <property type="entry name" value="Creatin/AminoP/Spt16_N"/>
</dbReference>
<keyword evidence="3" id="KW-1185">Reference proteome</keyword>
<organism evidence="2 3">
    <name type="scientific">Jiella avicenniae</name>
    <dbReference type="NCBI Taxonomy" id="2907202"/>
    <lineage>
        <taxon>Bacteria</taxon>
        <taxon>Pseudomonadati</taxon>
        <taxon>Pseudomonadota</taxon>
        <taxon>Alphaproteobacteria</taxon>
        <taxon>Hyphomicrobiales</taxon>
        <taxon>Aurantimonadaceae</taxon>
        <taxon>Jiella</taxon>
    </lineage>
</organism>
<dbReference type="AlphaFoldDB" id="A0A9X1T608"/>
<dbReference type="Gene3D" id="3.90.230.10">
    <property type="entry name" value="Creatinase/methionine aminopeptidase superfamily"/>
    <property type="match status" value="1"/>
</dbReference>
<dbReference type="EMBL" id="JAJUWU010000016">
    <property type="protein sequence ID" value="MCE7029409.1"/>
    <property type="molecule type" value="Genomic_DNA"/>
</dbReference>
<dbReference type="Proteomes" id="UP001139035">
    <property type="component" value="Unassembled WGS sequence"/>
</dbReference>